<protein>
    <submittedName>
        <fullName evidence="2">Uncharacterized protein</fullName>
    </submittedName>
</protein>
<keyword evidence="1" id="KW-0472">Membrane</keyword>
<proteinExistence type="predicted"/>
<keyword evidence="1" id="KW-1133">Transmembrane helix</keyword>
<dbReference type="OrthoDB" id="3786776at2"/>
<evidence type="ECO:0000313" key="2">
    <source>
        <dbReference type="EMBL" id="RHW26520.1"/>
    </source>
</evidence>
<organism evidence="2 3">
    <name type="scientific">Nocardioides immobilis</name>
    <dbReference type="NCBI Taxonomy" id="2049295"/>
    <lineage>
        <taxon>Bacteria</taxon>
        <taxon>Bacillati</taxon>
        <taxon>Actinomycetota</taxon>
        <taxon>Actinomycetes</taxon>
        <taxon>Propionibacteriales</taxon>
        <taxon>Nocardioidaceae</taxon>
        <taxon>Nocardioides</taxon>
    </lineage>
</organism>
<comment type="caution">
    <text evidence="2">The sequence shown here is derived from an EMBL/GenBank/DDBJ whole genome shotgun (WGS) entry which is preliminary data.</text>
</comment>
<dbReference type="AlphaFoldDB" id="A0A417Y1I5"/>
<sequence>MNTIDDLKATLAADASSVDGVPHTARAAGVDGKIRAIRRQRRAGAVAGVAALAAIVGFGVLPALSDDPRTPADEQLEVAGHVVPREIEILDFPFRFVASAESQRGDATLELELGDSDRRRAVAVAVDDLPAGATVTLTEDGALLARVVGPSKLDDPLLVGRDEGTLTLTVSGGSDETRVGLATYERTDELAPGLTDPGGTVVFRDHVADRSLVGGAWVDPATGEASFTVRGRLDEIRVSDYCDSNGARVFYVVAIDDGVFQSGRCDDLGTFDEDPAGGGWASSGASTHGVHHVRMWTTDRQFSEKVVPFPGVLAGSAAYDARPGRPVLGEEIPELTEWDGRLFELEAVDGRTHHLEADGPRLVGFVLGSKDGTWLRIQPEKGPVREGTGLDGDNGGSSLDTLLWPGQAYGLSLVDLRGEPVDGAILVYRPVD</sequence>
<evidence type="ECO:0000256" key="1">
    <source>
        <dbReference type="SAM" id="Phobius"/>
    </source>
</evidence>
<name>A0A417Y1I5_9ACTN</name>
<reference evidence="2 3" key="1">
    <citation type="submission" date="2018-09" db="EMBL/GenBank/DDBJ databases">
        <title>Genome sequencing of Nocardioides immobilis CCTCC AB 2017083 for comparison to Nocardioides silvaticus.</title>
        <authorList>
            <person name="Li C."/>
            <person name="Wang G."/>
        </authorList>
    </citation>
    <scope>NUCLEOTIDE SEQUENCE [LARGE SCALE GENOMIC DNA]</scope>
    <source>
        <strain evidence="2 3">CCTCC AB 2017083</strain>
    </source>
</reference>
<accession>A0A417Y1I5</accession>
<dbReference type="RefSeq" id="WP_118925934.1">
    <property type="nucleotide sequence ID" value="NZ_QXGH01000017.1"/>
</dbReference>
<keyword evidence="1" id="KW-0812">Transmembrane</keyword>
<keyword evidence="3" id="KW-1185">Reference proteome</keyword>
<gene>
    <name evidence="2" type="ORF">D0Z08_14440</name>
</gene>
<dbReference type="Proteomes" id="UP000283644">
    <property type="component" value="Unassembled WGS sequence"/>
</dbReference>
<feature type="transmembrane region" description="Helical" evidence="1">
    <location>
        <begin position="43"/>
        <end position="64"/>
    </location>
</feature>
<evidence type="ECO:0000313" key="3">
    <source>
        <dbReference type="Proteomes" id="UP000283644"/>
    </source>
</evidence>
<dbReference type="EMBL" id="QXGH01000017">
    <property type="protein sequence ID" value="RHW26520.1"/>
    <property type="molecule type" value="Genomic_DNA"/>
</dbReference>